<feature type="transmembrane region" description="Helical" evidence="6">
    <location>
        <begin position="114"/>
        <end position="134"/>
    </location>
</feature>
<evidence type="ECO:0000259" key="7">
    <source>
        <dbReference type="Pfam" id="PF00892"/>
    </source>
</evidence>
<dbReference type="InterPro" id="IPR050638">
    <property type="entry name" value="AA-Vitamin_Transporters"/>
</dbReference>
<keyword evidence="2" id="KW-1003">Cell membrane</keyword>
<evidence type="ECO:0000313" key="8">
    <source>
        <dbReference type="EMBL" id="QWW81375.1"/>
    </source>
</evidence>
<dbReference type="PANTHER" id="PTHR32322:SF9">
    <property type="entry name" value="AMINO-ACID METABOLITE EFFLUX PUMP-RELATED"/>
    <property type="match status" value="1"/>
</dbReference>
<gene>
    <name evidence="8" type="ORF">KQ929_09320</name>
</gene>
<dbReference type="InterPro" id="IPR000620">
    <property type="entry name" value="EamA_dom"/>
</dbReference>
<dbReference type="PANTHER" id="PTHR32322">
    <property type="entry name" value="INNER MEMBRANE TRANSPORTER"/>
    <property type="match status" value="1"/>
</dbReference>
<sequence>MKKIVLVLFVLAAFAANSVLCRIALKQGYADPETFSLLRLIGGAAALSLWHGVLGRVKEIRWNITDALLLCAYVLFFSIAYVRLNTATGALLLFGAVQVCMIGWSLLKGEKLSRFKSVGIVTAIGGLIMLLLPGATAPPLIPALTMVVSGMAWGAYSVRGKNITSAAGSTAGNFILSVPIVLILSLFRQQPAHIESQGVFLALLSGALASGIAYVLWYQLVTRLSSVTSSTLQLSVPCLAALGGVLFLGEVPDGRLLLCTLIVLAGIAMVIASDQKTRSSVD</sequence>
<evidence type="ECO:0000256" key="6">
    <source>
        <dbReference type="SAM" id="Phobius"/>
    </source>
</evidence>
<feature type="transmembrane region" description="Helical" evidence="6">
    <location>
        <begin position="199"/>
        <end position="218"/>
    </location>
</feature>
<reference evidence="8 9" key="1">
    <citation type="submission" date="2021-06" db="EMBL/GenBank/DDBJ databases">
        <title>Leclercia pneumoniae sp. nov.</title>
        <authorList>
            <person name="Hoenemann M."/>
            <person name="Viehweger A."/>
            <person name="Dietze N."/>
        </authorList>
    </citation>
    <scope>NUCLEOTIDE SEQUENCE [LARGE SCALE GENOMIC DNA]</scope>
    <source>
        <strain evidence="9">49125</strain>
    </source>
</reference>
<dbReference type="Pfam" id="PF00892">
    <property type="entry name" value="EamA"/>
    <property type="match status" value="1"/>
</dbReference>
<proteinExistence type="predicted"/>
<dbReference type="SUPFAM" id="SSF103481">
    <property type="entry name" value="Multidrug resistance efflux transporter EmrE"/>
    <property type="match status" value="2"/>
</dbReference>
<keyword evidence="5 6" id="KW-0472">Membrane</keyword>
<accession>A0ABX8JYM9</accession>
<keyword evidence="9" id="KW-1185">Reference proteome</keyword>
<feature type="transmembrane region" description="Helical" evidence="6">
    <location>
        <begin position="90"/>
        <end position="107"/>
    </location>
</feature>
<organism evidence="8 9">
    <name type="scientific">Leclercia pneumoniae</name>
    <dbReference type="NCBI Taxonomy" id="2815358"/>
    <lineage>
        <taxon>Bacteria</taxon>
        <taxon>Pseudomonadati</taxon>
        <taxon>Pseudomonadota</taxon>
        <taxon>Gammaproteobacteria</taxon>
        <taxon>Enterobacterales</taxon>
        <taxon>Enterobacteriaceae</taxon>
        <taxon>Leclercia</taxon>
    </lineage>
</organism>
<evidence type="ECO:0000256" key="4">
    <source>
        <dbReference type="ARBA" id="ARBA00022989"/>
    </source>
</evidence>
<dbReference type="InterPro" id="IPR037185">
    <property type="entry name" value="EmrE-like"/>
</dbReference>
<feature type="transmembrane region" description="Helical" evidence="6">
    <location>
        <begin position="254"/>
        <end position="272"/>
    </location>
</feature>
<comment type="subcellular location">
    <subcellularLocation>
        <location evidence="1">Cell membrane</location>
        <topology evidence="1">Multi-pass membrane protein</topology>
    </subcellularLocation>
</comment>
<keyword evidence="4 6" id="KW-1133">Transmembrane helix</keyword>
<name>A0ABX8JYM9_9ENTR</name>
<dbReference type="EMBL" id="CP076838">
    <property type="protein sequence ID" value="QWW81375.1"/>
    <property type="molecule type" value="Genomic_DNA"/>
</dbReference>
<protein>
    <submittedName>
        <fullName evidence="8">DMT family transporter</fullName>
    </submittedName>
</protein>
<feature type="transmembrane region" description="Helical" evidence="6">
    <location>
        <begin position="230"/>
        <end position="248"/>
    </location>
</feature>
<feature type="transmembrane region" description="Helical" evidence="6">
    <location>
        <begin position="170"/>
        <end position="187"/>
    </location>
</feature>
<evidence type="ECO:0000256" key="5">
    <source>
        <dbReference type="ARBA" id="ARBA00023136"/>
    </source>
</evidence>
<dbReference type="Proteomes" id="UP000683497">
    <property type="component" value="Chromosome"/>
</dbReference>
<evidence type="ECO:0000313" key="9">
    <source>
        <dbReference type="Proteomes" id="UP000683497"/>
    </source>
</evidence>
<feature type="transmembrane region" description="Helical" evidence="6">
    <location>
        <begin position="67"/>
        <end position="84"/>
    </location>
</feature>
<dbReference type="RefSeq" id="WP_207291804.1">
    <property type="nucleotide sequence ID" value="NZ_CP071383.1"/>
</dbReference>
<feature type="domain" description="EamA" evidence="7">
    <location>
        <begin position="143"/>
        <end position="271"/>
    </location>
</feature>
<evidence type="ECO:0000256" key="2">
    <source>
        <dbReference type="ARBA" id="ARBA00022475"/>
    </source>
</evidence>
<evidence type="ECO:0000256" key="3">
    <source>
        <dbReference type="ARBA" id="ARBA00022692"/>
    </source>
</evidence>
<keyword evidence="3 6" id="KW-0812">Transmembrane</keyword>
<evidence type="ECO:0000256" key="1">
    <source>
        <dbReference type="ARBA" id="ARBA00004651"/>
    </source>
</evidence>
<feature type="transmembrane region" description="Helical" evidence="6">
    <location>
        <begin position="37"/>
        <end position="55"/>
    </location>
</feature>